<dbReference type="Gene3D" id="3.30.750.24">
    <property type="entry name" value="STAS domain"/>
    <property type="match status" value="1"/>
</dbReference>
<dbReference type="SUPFAM" id="SSF52091">
    <property type="entry name" value="SpoIIaa-like"/>
    <property type="match status" value="1"/>
</dbReference>
<dbReference type="InterPro" id="IPR036513">
    <property type="entry name" value="STAS_dom_sf"/>
</dbReference>
<dbReference type="PANTHER" id="PTHR33495:SF2">
    <property type="entry name" value="ANTI-SIGMA FACTOR ANTAGONIST TM_1081-RELATED"/>
    <property type="match status" value="1"/>
</dbReference>
<dbReference type="InterPro" id="IPR002645">
    <property type="entry name" value="STAS_dom"/>
</dbReference>
<evidence type="ECO:0000259" key="3">
    <source>
        <dbReference type="PROSITE" id="PS50801"/>
    </source>
</evidence>
<dbReference type="InterPro" id="IPR003658">
    <property type="entry name" value="Anti-sigma_ant"/>
</dbReference>
<name>A0A8J3YD87_9ACTN</name>
<evidence type="ECO:0000313" key="4">
    <source>
        <dbReference type="EMBL" id="GIJ05707.1"/>
    </source>
</evidence>
<dbReference type="CDD" id="cd07043">
    <property type="entry name" value="STAS_anti-anti-sigma_factors"/>
    <property type="match status" value="1"/>
</dbReference>
<dbReference type="PROSITE" id="PS50801">
    <property type="entry name" value="STAS"/>
    <property type="match status" value="1"/>
</dbReference>
<dbReference type="EMBL" id="BOOY01000036">
    <property type="protein sequence ID" value="GIJ05707.1"/>
    <property type="molecule type" value="Genomic_DNA"/>
</dbReference>
<protein>
    <recommendedName>
        <fullName evidence="2">Anti-sigma factor antagonist</fullName>
    </recommendedName>
</protein>
<keyword evidence="5" id="KW-1185">Reference proteome</keyword>
<dbReference type="NCBIfam" id="TIGR00377">
    <property type="entry name" value="ant_ant_sig"/>
    <property type="match status" value="1"/>
</dbReference>
<organism evidence="4 5">
    <name type="scientific">Spirilliplanes yamanashiensis</name>
    <dbReference type="NCBI Taxonomy" id="42233"/>
    <lineage>
        <taxon>Bacteria</taxon>
        <taxon>Bacillati</taxon>
        <taxon>Actinomycetota</taxon>
        <taxon>Actinomycetes</taxon>
        <taxon>Micromonosporales</taxon>
        <taxon>Micromonosporaceae</taxon>
        <taxon>Spirilliplanes</taxon>
    </lineage>
</organism>
<evidence type="ECO:0000313" key="5">
    <source>
        <dbReference type="Proteomes" id="UP000652013"/>
    </source>
</evidence>
<sequence>MTEQPAARVTAAGDTVTVALHGEVDVLNVEQVRVAVHEAIAARPAAITVDLRRLSFIDSTGLGALIFGFQRARDAGIAYRLANADRMVHQVLALSGLLEVVELVQEPGADTEAAAG</sequence>
<dbReference type="AlphaFoldDB" id="A0A8J3YD87"/>
<proteinExistence type="inferred from homology"/>
<dbReference type="PANTHER" id="PTHR33495">
    <property type="entry name" value="ANTI-SIGMA FACTOR ANTAGONIST TM_1081-RELATED-RELATED"/>
    <property type="match status" value="1"/>
</dbReference>
<reference evidence="4" key="1">
    <citation type="submission" date="2021-01" db="EMBL/GenBank/DDBJ databases">
        <title>Whole genome shotgun sequence of Spirilliplanes yamanashiensis NBRC 15828.</title>
        <authorList>
            <person name="Komaki H."/>
            <person name="Tamura T."/>
        </authorList>
    </citation>
    <scope>NUCLEOTIDE SEQUENCE</scope>
    <source>
        <strain evidence="4">NBRC 15828</strain>
    </source>
</reference>
<dbReference type="GO" id="GO:0043856">
    <property type="term" value="F:anti-sigma factor antagonist activity"/>
    <property type="evidence" value="ECO:0007669"/>
    <property type="project" value="InterPro"/>
</dbReference>
<dbReference type="Pfam" id="PF01740">
    <property type="entry name" value="STAS"/>
    <property type="match status" value="1"/>
</dbReference>
<feature type="domain" description="STAS" evidence="3">
    <location>
        <begin position="5"/>
        <end position="116"/>
    </location>
</feature>
<dbReference type="Proteomes" id="UP000652013">
    <property type="component" value="Unassembled WGS sequence"/>
</dbReference>
<dbReference type="RefSeq" id="WP_203940910.1">
    <property type="nucleotide sequence ID" value="NZ_BAAAGJ010000003.1"/>
</dbReference>
<evidence type="ECO:0000256" key="1">
    <source>
        <dbReference type="ARBA" id="ARBA00009013"/>
    </source>
</evidence>
<gene>
    <name evidence="4" type="ORF">Sya03_50590</name>
</gene>
<comment type="caution">
    <text evidence="4">The sequence shown here is derived from an EMBL/GenBank/DDBJ whole genome shotgun (WGS) entry which is preliminary data.</text>
</comment>
<comment type="similarity">
    <text evidence="1 2">Belongs to the anti-sigma-factor antagonist family.</text>
</comment>
<evidence type="ECO:0000256" key="2">
    <source>
        <dbReference type="RuleBase" id="RU003749"/>
    </source>
</evidence>
<accession>A0A8J3YD87</accession>